<proteinExistence type="predicted"/>
<dbReference type="InterPro" id="IPR027417">
    <property type="entry name" value="P-loop_NTPase"/>
</dbReference>
<dbReference type="PANTHER" id="PTHR42939:SF1">
    <property type="entry name" value="ABC TRANSPORTER ATP-BINDING PROTEIN ALBC-RELATED"/>
    <property type="match status" value="1"/>
</dbReference>
<keyword evidence="3" id="KW-0067">ATP-binding</keyword>
<dbReference type="SUPFAM" id="SSF52540">
    <property type="entry name" value="P-loop containing nucleoside triphosphate hydrolases"/>
    <property type="match status" value="1"/>
</dbReference>
<evidence type="ECO:0000313" key="5">
    <source>
        <dbReference type="EMBL" id="KKM82856.1"/>
    </source>
</evidence>
<evidence type="ECO:0000256" key="1">
    <source>
        <dbReference type="ARBA" id="ARBA00022448"/>
    </source>
</evidence>
<reference evidence="5" key="1">
    <citation type="journal article" date="2015" name="Nature">
        <title>Complex archaea that bridge the gap between prokaryotes and eukaryotes.</title>
        <authorList>
            <person name="Spang A."/>
            <person name="Saw J.H."/>
            <person name="Jorgensen S.L."/>
            <person name="Zaremba-Niedzwiedzka K."/>
            <person name="Martijn J."/>
            <person name="Lind A.E."/>
            <person name="van Eijk R."/>
            <person name="Schleper C."/>
            <person name="Guy L."/>
            <person name="Ettema T.J."/>
        </authorList>
    </citation>
    <scope>NUCLEOTIDE SEQUENCE</scope>
</reference>
<gene>
    <name evidence="5" type="ORF">LCGC14_1315340</name>
</gene>
<dbReference type="GO" id="GO:0016887">
    <property type="term" value="F:ATP hydrolysis activity"/>
    <property type="evidence" value="ECO:0007669"/>
    <property type="project" value="InterPro"/>
</dbReference>
<comment type="caution">
    <text evidence="5">The sequence shown here is derived from an EMBL/GenBank/DDBJ whole genome shotgun (WGS) entry which is preliminary data.</text>
</comment>
<dbReference type="EMBL" id="LAZR01007799">
    <property type="protein sequence ID" value="KKM82856.1"/>
    <property type="molecule type" value="Genomic_DNA"/>
</dbReference>
<dbReference type="Pfam" id="PF13304">
    <property type="entry name" value="AAA_21"/>
    <property type="match status" value="1"/>
</dbReference>
<organism evidence="5">
    <name type="scientific">marine sediment metagenome</name>
    <dbReference type="NCBI Taxonomy" id="412755"/>
    <lineage>
        <taxon>unclassified sequences</taxon>
        <taxon>metagenomes</taxon>
        <taxon>ecological metagenomes</taxon>
    </lineage>
</organism>
<evidence type="ECO:0000256" key="2">
    <source>
        <dbReference type="ARBA" id="ARBA00022741"/>
    </source>
</evidence>
<name>A0A0F9L6C6_9ZZZZ</name>
<dbReference type="PANTHER" id="PTHR42939">
    <property type="entry name" value="ABC TRANSPORTER ATP-BINDING PROTEIN ALBC-RELATED"/>
    <property type="match status" value="1"/>
</dbReference>
<dbReference type="Gene3D" id="3.40.50.300">
    <property type="entry name" value="P-loop containing nucleotide triphosphate hydrolases"/>
    <property type="match status" value="1"/>
</dbReference>
<accession>A0A0F9L6C6</accession>
<evidence type="ECO:0000259" key="4">
    <source>
        <dbReference type="Pfam" id="PF13304"/>
    </source>
</evidence>
<protein>
    <recommendedName>
        <fullName evidence="4">ATPase AAA-type core domain-containing protein</fullName>
    </recommendedName>
</protein>
<feature type="domain" description="ATPase AAA-type core" evidence="4">
    <location>
        <begin position="36"/>
        <end position="97"/>
    </location>
</feature>
<dbReference type="GO" id="GO:0005524">
    <property type="term" value="F:ATP binding"/>
    <property type="evidence" value="ECO:0007669"/>
    <property type="project" value="UniProtKB-KW"/>
</dbReference>
<dbReference type="InterPro" id="IPR003959">
    <property type="entry name" value="ATPase_AAA_core"/>
</dbReference>
<dbReference type="InterPro" id="IPR051782">
    <property type="entry name" value="ABC_Transporter_VariousFunc"/>
</dbReference>
<keyword evidence="1" id="KW-0813">Transport</keyword>
<keyword evidence="2" id="KW-0547">Nucleotide-binding</keyword>
<sequence>MLENMDFAQRLHNRRDEGSVEAVLREHGFWERRDDTVRELSQGMKRRLAIARAFVLTPPLLVLDEPFVGLDIKWRRSVLESINELKQAGAALVLSTHLVDEGYELADRIMFLDKGKALFLKRREDVGIDEIKEMFDGPPAPVVPVC</sequence>
<evidence type="ECO:0000256" key="3">
    <source>
        <dbReference type="ARBA" id="ARBA00022840"/>
    </source>
</evidence>
<dbReference type="AlphaFoldDB" id="A0A0F9L6C6"/>